<keyword evidence="1" id="KW-1133">Transmembrane helix</keyword>
<dbReference type="AlphaFoldDB" id="A0A0A9HQX8"/>
<dbReference type="GO" id="GO:0016567">
    <property type="term" value="P:protein ubiquitination"/>
    <property type="evidence" value="ECO:0007669"/>
    <property type="project" value="TreeGrafter"/>
</dbReference>
<reference evidence="2" key="2">
    <citation type="journal article" date="2015" name="Data Brief">
        <title>Shoot transcriptome of the giant reed, Arundo donax.</title>
        <authorList>
            <person name="Barrero R.A."/>
            <person name="Guerrero F.D."/>
            <person name="Moolhuijzen P."/>
            <person name="Goolsby J.A."/>
            <person name="Tidwell J."/>
            <person name="Bellgard S.E."/>
            <person name="Bellgard M.I."/>
        </authorList>
    </citation>
    <scope>NUCLEOTIDE SEQUENCE</scope>
    <source>
        <tissue evidence="2">Shoot tissue taken approximately 20 cm above the soil surface</tissue>
    </source>
</reference>
<dbReference type="GO" id="GO:0016020">
    <property type="term" value="C:membrane"/>
    <property type="evidence" value="ECO:0007669"/>
    <property type="project" value="TreeGrafter"/>
</dbReference>
<evidence type="ECO:0000313" key="2">
    <source>
        <dbReference type="EMBL" id="JAE35333.1"/>
    </source>
</evidence>
<dbReference type="Pfam" id="PF12428">
    <property type="entry name" value="DUF3675"/>
    <property type="match status" value="1"/>
</dbReference>
<name>A0A0A9HQX8_ARUDO</name>
<dbReference type="InterPro" id="IPR022143">
    <property type="entry name" value="DUF3675"/>
</dbReference>
<keyword evidence="1" id="KW-0472">Membrane</keyword>
<protein>
    <submittedName>
        <fullName evidence="2">Uncharacterized protein</fullName>
    </submittedName>
</protein>
<keyword evidence="1" id="KW-0812">Transmembrane</keyword>
<dbReference type="EMBL" id="GBRH01162563">
    <property type="protein sequence ID" value="JAE35333.1"/>
    <property type="molecule type" value="Transcribed_RNA"/>
</dbReference>
<dbReference type="GO" id="GO:0004842">
    <property type="term" value="F:ubiquitin-protein transferase activity"/>
    <property type="evidence" value="ECO:0007669"/>
    <property type="project" value="TreeGrafter"/>
</dbReference>
<proteinExistence type="predicted"/>
<accession>A0A0A9HQX8</accession>
<organism evidence="2">
    <name type="scientific">Arundo donax</name>
    <name type="common">Giant reed</name>
    <name type="synonym">Donax arundinaceus</name>
    <dbReference type="NCBI Taxonomy" id="35708"/>
    <lineage>
        <taxon>Eukaryota</taxon>
        <taxon>Viridiplantae</taxon>
        <taxon>Streptophyta</taxon>
        <taxon>Embryophyta</taxon>
        <taxon>Tracheophyta</taxon>
        <taxon>Spermatophyta</taxon>
        <taxon>Magnoliopsida</taxon>
        <taxon>Liliopsida</taxon>
        <taxon>Poales</taxon>
        <taxon>Poaceae</taxon>
        <taxon>PACMAD clade</taxon>
        <taxon>Arundinoideae</taxon>
        <taxon>Arundineae</taxon>
        <taxon>Arundo</taxon>
    </lineage>
</organism>
<reference evidence="2" key="1">
    <citation type="submission" date="2014-09" db="EMBL/GenBank/DDBJ databases">
        <authorList>
            <person name="Magalhaes I.L.F."/>
            <person name="Oliveira U."/>
            <person name="Santos F.R."/>
            <person name="Vidigal T.H.D.A."/>
            <person name="Brescovit A.D."/>
            <person name="Santos A.J."/>
        </authorList>
    </citation>
    <scope>NUCLEOTIDE SEQUENCE</scope>
    <source>
        <tissue evidence="2">Shoot tissue taken approximately 20 cm above the soil surface</tissue>
    </source>
</reference>
<dbReference type="PANTHER" id="PTHR23012:SF164">
    <property type="entry name" value="OS05G0552400 PROTEIN"/>
    <property type="match status" value="1"/>
</dbReference>
<dbReference type="InterPro" id="IPR033275">
    <property type="entry name" value="MARCH-like"/>
</dbReference>
<evidence type="ECO:0000256" key="1">
    <source>
        <dbReference type="SAM" id="Phobius"/>
    </source>
</evidence>
<feature type="transmembrane region" description="Helical" evidence="1">
    <location>
        <begin position="53"/>
        <end position="79"/>
    </location>
</feature>
<sequence>MLTADQTSTSYENDRHSSTPKGIIYCRIIAILLMILLVLHDALSVFLGEQGAYTVAMITLLMLRTVGVVIPVYIILVSVNELLHRRSQRQAVHDQISEPVGAESTQPLPLPAQQHVISIQ</sequence>
<feature type="transmembrane region" description="Helical" evidence="1">
    <location>
        <begin position="24"/>
        <end position="47"/>
    </location>
</feature>
<dbReference type="PANTHER" id="PTHR23012">
    <property type="entry name" value="RING/FYVE/PHD ZINC FINGER DOMAIN-CONTAINING"/>
    <property type="match status" value="1"/>
</dbReference>